<dbReference type="Gene3D" id="3.10.20.740">
    <property type="match status" value="1"/>
</dbReference>
<keyword evidence="12" id="KW-0411">Iron-sulfur</keyword>
<dbReference type="Gene3D" id="3.40.50.740">
    <property type="match status" value="1"/>
</dbReference>
<dbReference type="InterPro" id="IPR041924">
    <property type="entry name" value="Formate_Dh-H_N"/>
</dbReference>
<dbReference type="Gene3D" id="3.40.228.10">
    <property type="entry name" value="Dimethylsulfoxide Reductase, domain 2"/>
    <property type="match status" value="1"/>
</dbReference>
<evidence type="ECO:0000256" key="2">
    <source>
        <dbReference type="ARBA" id="ARBA00004370"/>
    </source>
</evidence>
<dbReference type="PROSITE" id="PS51085">
    <property type="entry name" value="2FE2S_FER_2"/>
    <property type="match status" value="1"/>
</dbReference>
<dbReference type="GO" id="GO:0042773">
    <property type="term" value="P:ATP synthesis coupled electron transport"/>
    <property type="evidence" value="ECO:0007669"/>
    <property type="project" value="InterPro"/>
</dbReference>
<dbReference type="SUPFAM" id="SSF50692">
    <property type="entry name" value="ADC-like"/>
    <property type="match status" value="1"/>
</dbReference>
<dbReference type="CDD" id="cd00207">
    <property type="entry name" value="fer2"/>
    <property type="match status" value="1"/>
</dbReference>
<reference evidence="20" key="1">
    <citation type="journal article" date="2020" name="mSystems">
        <title>Genome- and Community-Level Interaction Insights into Carbon Utilization and Element Cycling Functions of Hydrothermarchaeota in Hydrothermal Sediment.</title>
        <authorList>
            <person name="Zhou Z."/>
            <person name="Liu Y."/>
            <person name="Xu W."/>
            <person name="Pan J."/>
            <person name="Luo Z.H."/>
            <person name="Li M."/>
        </authorList>
    </citation>
    <scope>NUCLEOTIDE SEQUENCE [LARGE SCALE GENOMIC DNA]</scope>
    <source>
        <strain evidence="20">SpSt-301</strain>
    </source>
</reference>
<dbReference type="PROSITE" id="PS00198">
    <property type="entry name" value="4FE4S_FER_1"/>
    <property type="match status" value="1"/>
</dbReference>
<dbReference type="FunFam" id="3.30.70.20:FF:000035">
    <property type="entry name" value="Iron hydrogenase 1"/>
    <property type="match status" value="1"/>
</dbReference>
<comment type="cofactor">
    <cofactor evidence="15">
        <name>[2Fe-2S] cluster</name>
        <dbReference type="ChEBI" id="CHEBI:190135"/>
    </cofactor>
</comment>
<dbReference type="GO" id="GO:0016020">
    <property type="term" value="C:membrane"/>
    <property type="evidence" value="ECO:0007669"/>
    <property type="project" value="UniProtKB-SubCell"/>
</dbReference>
<evidence type="ECO:0000256" key="7">
    <source>
        <dbReference type="ARBA" id="ARBA00022723"/>
    </source>
</evidence>
<evidence type="ECO:0000259" key="16">
    <source>
        <dbReference type="PROSITE" id="PS51085"/>
    </source>
</evidence>
<name>A0A7C1FCE8_9THEO</name>
<evidence type="ECO:0000256" key="1">
    <source>
        <dbReference type="ARBA" id="ARBA00001966"/>
    </source>
</evidence>
<comment type="similarity">
    <text evidence="4">In the C-terminal section; belongs to the prokaryotic molybdopterin-containing oxidoreductase family.</text>
</comment>
<evidence type="ECO:0000256" key="5">
    <source>
        <dbReference type="ARBA" id="ARBA00022485"/>
    </source>
</evidence>
<comment type="cofactor">
    <cofactor evidence="1">
        <name>[4Fe-4S] cluster</name>
        <dbReference type="ChEBI" id="CHEBI:49883"/>
    </cofactor>
</comment>
<evidence type="ECO:0000256" key="6">
    <source>
        <dbReference type="ARBA" id="ARBA00022714"/>
    </source>
</evidence>
<evidence type="ECO:0000256" key="13">
    <source>
        <dbReference type="ARBA" id="ARBA00023027"/>
    </source>
</evidence>
<dbReference type="SUPFAM" id="SSF54292">
    <property type="entry name" value="2Fe-2S ferredoxin-like"/>
    <property type="match status" value="1"/>
</dbReference>
<dbReference type="InterPro" id="IPR006963">
    <property type="entry name" value="Mopterin_OxRdtase_4Fe-4S_dom"/>
</dbReference>
<dbReference type="GO" id="GO:0051539">
    <property type="term" value="F:4 iron, 4 sulfur cluster binding"/>
    <property type="evidence" value="ECO:0007669"/>
    <property type="project" value="UniProtKB-KW"/>
</dbReference>
<feature type="domain" description="4Fe-4S ferredoxin-type" evidence="17">
    <location>
        <begin position="176"/>
        <end position="205"/>
    </location>
</feature>
<dbReference type="SUPFAM" id="SSF54862">
    <property type="entry name" value="4Fe-4S ferredoxins"/>
    <property type="match status" value="1"/>
</dbReference>
<dbReference type="PROSITE" id="PS51669">
    <property type="entry name" value="4FE4S_MOW_BIS_MGD"/>
    <property type="match status" value="1"/>
</dbReference>
<dbReference type="PROSITE" id="PS51379">
    <property type="entry name" value="4FE4S_FER_2"/>
    <property type="match status" value="2"/>
</dbReference>
<dbReference type="InterPro" id="IPR017900">
    <property type="entry name" value="4Fe4S_Fe_S_CS"/>
</dbReference>
<protein>
    <submittedName>
        <fullName evidence="20">Formate dehydrogenase subunit alpha</fullName>
    </submittedName>
</protein>
<evidence type="ECO:0000313" key="20">
    <source>
        <dbReference type="EMBL" id="HDW51826.1"/>
    </source>
</evidence>
<dbReference type="Gene3D" id="2.20.25.90">
    <property type="entry name" value="ADC-like domains"/>
    <property type="match status" value="1"/>
</dbReference>
<keyword evidence="11" id="KW-0408">Iron</keyword>
<dbReference type="Gene3D" id="2.40.40.20">
    <property type="match status" value="1"/>
</dbReference>
<dbReference type="Pfam" id="PF00384">
    <property type="entry name" value="Molybdopterin"/>
    <property type="match status" value="1"/>
</dbReference>
<dbReference type="FunFam" id="2.20.25.90:FF:000001">
    <property type="entry name" value="Formate dehydrogenase subunit alpha"/>
    <property type="match status" value="1"/>
</dbReference>
<evidence type="ECO:0000259" key="19">
    <source>
        <dbReference type="PROSITE" id="PS51839"/>
    </source>
</evidence>
<dbReference type="InterPro" id="IPR019574">
    <property type="entry name" value="NADH_UbQ_OxRdtase_Gsu_4Fe4S-bd"/>
</dbReference>
<comment type="caution">
    <text evidence="20">The sequence shown here is derived from an EMBL/GenBank/DDBJ whole genome shotgun (WGS) entry which is preliminary data.</text>
</comment>
<dbReference type="CDD" id="cd02753">
    <property type="entry name" value="MopB_Formate-Dh-H"/>
    <property type="match status" value="1"/>
</dbReference>
<dbReference type="SMART" id="SM00929">
    <property type="entry name" value="NADH-G_4Fe-4S_3"/>
    <property type="match status" value="1"/>
</dbReference>
<comment type="similarity">
    <text evidence="3">Belongs to the complex I 75 kDa subunit family.</text>
</comment>
<dbReference type="Pfam" id="PF01568">
    <property type="entry name" value="Molydop_binding"/>
    <property type="match status" value="1"/>
</dbReference>
<dbReference type="Pfam" id="PF22117">
    <property type="entry name" value="Fer4_Nqo3"/>
    <property type="match status" value="1"/>
</dbReference>
<dbReference type="GO" id="GO:0046872">
    <property type="term" value="F:metal ion binding"/>
    <property type="evidence" value="ECO:0007669"/>
    <property type="project" value="UniProtKB-KW"/>
</dbReference>
<dbReference type="InterPro" id="IPR036010">
    <property type="entry name" value="2Fe-2S_ferredoxin-like_sf"/>
</dbReference>
<dbReference type="InterPro" id="IPR000283">
    <property type="entry name" value="NADH_UbQ_OxRdtase_75kDa_su_CS"/>
</dbReference>
<keyword evidence="14" id="KW-0472">Membrane</keyword>
<dbReference type="PANTHER" id="PTHR43105">
    <property type="entry name" value="RESPIRATORY NITRATE REDUCTASE"/>
    <property type="match status" value="1"/>
</dbReference>
<keyword evidence="13" id="KW-0520">NAD</keyword>
<dbReference type="InterPro" id="IPR006478">
    <property type="entry name" value="Formate_DH_asu"/>
</dbReference>
<dbReference type="InterPro" id="IPR050123">
    <property type="entry name" value="Prok_molybdopt-oxidoreductase"/>
</dbReference>
<proteinExistence type="inferred from homology"/>
<dbReference type="SUPFAM" id="SSF53706">
    <property type="entry name" value="Formate dehydrogenase/DMSO reductase, domains 1-3"/>
    <property type="match status" value="1"/>
</dbReference>
<evidence type="ECO:0000256" key="11">
    <source>
        <dbReference type="ARBA" id="ARBA00023004"/>
    </source>
</evidence>
<evidence type="ECO:0000256" key="8">
    <source>
        <dbReference type="ARBA" id="ARBA00022737"/>
    </source>
</evidence>
<keyword evidence="6" id="KW-0001">2Fe-2S</keyword>
<keyword evidence="5" id="KW-0004">4Fe-4S</keyword>
<dbReference type="SMART" id="SM00926">
    <property type="entry name" value="Molybdop_Fe4S4"/>
    <property type="match status" value="1"/>
</dbReference>
<dbReference type="InterPro" id="IPR001041">
    <property type="entry name" value="2Fe-2S_ferredoxin-type"/>
</dbReference>
<dbReference type="GO" id="GO:0003954">
    <property type="term" value="F:NADH dehydrogenase activity"/>
    <property type="evidence" value="ECO:0007669"/>
    <property type="project" value="TreeGrafter"/>
</dbReference>
<dbReference type="EMBL" id="DSMV01000229">
    <property type="protein sequence ID" value="HDW51826.1"/>
    <property type="molecule type" value="Genomic_DNA"/>
</dbReference>
<dbReference type="NCBIfam" id="TIGR01591">
    <property type="entry name" value="Fdh-alpha"/>
    <property type="match status" value="1"/>
</dbReference>
<keyword evidence="8" id="KW-0677">Repeat</keyword>
<dbReference type="GO" id="GO:0043546">
    <property type="term" value="F:molybdopterin cofactor binding"/>
    <property type="evidence" value="ECO:0007669"/>
    <property type="project" value="InterPro"/>
</dbReference>
<evidence type="ECO:0000256" key="4">
    <source>
        <dbReference type="ARBA" id="ARBA00007023"/>
    </source>
</evidence>
<dbReference type="PROSITE" id="PS51839">
    <property type="entry name" value="4FE4S_HC3"/>
    <property type="match status" value="1"/>
</dbReference>
<dbReference type="InterPro" id="IPR027467">
    <property type="entry name" value="MopterinOxRdtase_cofactor_BS"/>
</dbReference>
<keyword evidence="9" id="KW-1278">Translocase</keyword>
<dbReference type="Pfam" id="PF10588">
    <property type="entry name" value="NADH-G_4Fe-4S_3"/>
    <property type="match status" value="1"/>
</dbReference>
<evidence type="ECO:0000259" key="17">
    <source>
        <dbReference type="PROSITE" id="PS51379"/>
    </source>
</evidence>
<dbReference type="PROSITE" id="PS00641">
    <property type="entry name" value="COMPLEX1_75K_1"/>
    <property type="match status" value="1"/>
</dbReference>
<feature type="domain" description="4Fe-4S Mo/W bis-MGD-type" evidence="18">
    <location>
        <begin position="214"/>
        <end position="270"/>
    </location>
</feature>
<evidence type="ECO:0000256" key="10">
    <source>
        <dbReference type="ARBA" id="ARBA00023002"/>
    </source>
</evidence>
<evidence type="ECO:0000256" key="14">
    <source>
        <dbReference type="ARBA" id="ARBA00023136"/>
    </source>
</evidence>
<sequence length="888" mass="97623">MINGQEITVPAGTTILEAARQADIYIPTLCYDPELSPWGGCRLCIVEVRGWSSLPASCITPVGQGMVVQTESPAVRHARKTLIELLLANHPEDCLACERTGACTLQDLAYRYGVRQTSFHGKRREYPVESDNPFIVRDMNKCVLCGLCVRVCNEIVGRSVIDFTRKGFYTKISPPFNLPLEKSDCVFCGNCISVCPVGALTVKPMWGQGRRWEVKKVRTVCPYCGVGCSFDLNVKDDRVIGVTSTPEAPVNGRWLCIKGRFGFGFIHHRDRLQMPLVRDPYLFSKVTWDRAIKIVATRLKEIKERHGPDAIGIFGSARCTNEENYLLSKFARAVLGTNNIDHCARLCHSPTVAGLAAAFGSGAATNTLAEISGAEFIMVIGSNVTETHPVVAIQIQKALRRGAVLAVVDPRRTEIAVRAHYHLQLRPGTDVALLNAFANVILSERLWDEEFVATRTENFEAFKNKVSQYPPKFVADICGVPAGLIYRVARGYAQAKKAVILYTMGITQHTCGTNNVLAIANLAMLCGHVGKESCGVYPLRGQNNVQGACDMGVLPDVLPGYQPVSDQRARAKFEAAWNAKLPEAPGLTASEMFEAAAEGRIKAMYIVGENPLVTEANGNLVKKALQRLEFLVVQDLFLTETAQYAHVVLPAASFAEKEGTFTNTERRIQRVRRAIPPVGEAKPDGEIICSIARAMGYPMWYISPADIMAEIASLTPVYGGVSYAYLEPEGLFWPCPVPGHPGTRILHQNRFIRGKGRFHPVSFTHPDEEADSEYPFLLITGRYLTHYHAGSMTRRTPLGFYQETCLEMNPDDAVRLGINSGERVAVISRWGTVKMRASVSERLPAGVVFATFHSAESPVNVLVGPARDPVAKVPAFKGVAVRVEKTVR</sequence>
<dbReference type="PROSITE" id="PS00551">
    <property type="entry name" value="MOLYBDOPTERIN_PROK_1"/>
    <property type="match status" value="1"/>
</dbReference>
<organism evidence="20">
    <name type="scientific">Ammonifex degensii</name>
    <dbReference type="NCBI Taxonomy" id="42838"/>
    <lineage>
        <taxon>Bacteria</taxon>
        <taxon>Bacillati</taxon>
        <taxon>Bacillota</taxon>
        <taxon>Clostridia</taxon>
        <taxon>Thermoanaerobacterales</taxon>
        <taxon>Thermoanaerobacteraceae</taxon>
        <taxon>Ammonifex</taxon>
    </lineage>
</organism>
<dbReference type="Pfam" id="PF04879">
    <property type="entry name" value="Molybdop_Fe4S4"/>
    <property type="match status" value="1"/>
</dbReference>
<dbReference type="InterPro" id="IPR009010">
    <property type="entry name" value="Asp_de-COase-like_dom_sf"/>
</dbReference>
<dbReference type="GO" id="GO:0008863">
    <property type="term" value="F:formate dehydrogenase (NAD+) activity"/>
    <property type="evidence" value="ECO:0007669"/>
    <property type="project" value="InterPro"/>
</dbReference>
<dbReference type="GO" id="GO:0051537">
    <property type="term" value="F:2 iron, 2 sulfur cluster binding"/>
    <property type="evidence" value="ECO:0007669"/>
    <property type="project" value="UniProtKB-KW"/>
</dbReference>
<dbReference type="InterPro" id="IPR054351">
    <property type="entry name" value="NADH_UbQ_OxRdtase_ferredoxin"/>
</dbReference>
<dbReference type="PIRSF" id="PIRSF036643">
    <property type="entry name" value="FDH_alpha"/>
    <property type="match status" value="1"/>
</dbReference>
<comment type="subcellular location">
    <subcellularLocation>
        <location evidence="2">Membrane</location>
    </subcellularLocation>
</comment>
<dbReference type="InterPro" id="IPR006656">
    <property type="entry name" value="Mopterin_OxRdtase"/>
</dbReference>
<evidence type="ECO:0000256" key="15">
    <source>
        <dbReference type="ARBA" id="ARBA00034078"/>
    </source>
</evidence>
<dbReference type="Pfam" id="PF13510">
    <property type="entry name" value="Fer2_4"/>
    <property type="match status" value="1"/>
</dbReference>
<keyword evidence="7" id="KW-0479">Metal-binding</keyword>
<dbReference type="InterPro" id="IPR006657">
    <property type="entry name" value="MoPterin_dinucl-bd_dom"/>
</dbReference>
<dbReference type="AlphaFoldDB" id="A0A7C1FCE8"/>
<accession>A0A7C1FCE8</accession>
<keyword evidence="10" id="KW-0560">Oxidoreductase</keyword>
<feature type="domain" description="4Fe-4S His(Cys)3-ligated-type" evidence="19">
    <location>
        <begin position="74"/>
        <end position="113"/>
    </location>
</feature>
<dbReference type="InterPro" id="IPR017896">
    <property type="entry name" value="4Fe4S_Fe-S-bd"/>
</dbReference>
<feature type="domain" description="2Fe-2S ferredoxin-type" evidence="16">
    <location>
        <begin position="1"/>
        <end position="74"/>
    </location>
</feature>
<dbReference type="GO" id="GO:0008137">
    <property type="term" value="F:NADH dehydrogenase (ubiquinone) activity"/>
    <property type="evidence" value="ECO:0007669"/>
    <property type="project" value="InterPro"/>
</dbReference>
<evidence type="ECO:0000256" key="3">
    <source>
        <dbReference type="ARBA" id="ARBA00005404"/>
    </source>
</evidence>
<evidence type="ECO:0000256" key="12">
    <source>
        <dbReference type="ARBA" id="ARBA00023014"/>
    </source>
</evidence>
<evidence type="ECO:0000259" key="18">
    <source>
        <dbReference type="PROSITE" id="PS51669"/>
    </source>
</evidence>
<dbReference type="GO" id="GO:0015942">
    <property type="term" value="P:formate metabolic process"/>
    <property type="evidence" value="ECO:0007669"/>
    <property type="project" value="InterPro"/>
</dbReference>
<dbReference type="FunFam" id="3.10.20.740:FF:000004">
    <property type="entry name" value="NADH-quinone oxidoreductase"/>
    <property type="match status" value="1"/>
</dbReference>
<feature type="domain" description="4Fe-4S ferredoxin-type" evidence="17">
    <location>
        <begin position="133"/>
        <end position="152"/>
    </location>
</feature>
<evidence type="ECO:0000256" key="9">
    <source>
        <dbReference type="ARBA" id="ARBA00022967"/>
    </source>
</evidence>
<dbReference type="Gene3D" id="3.30.70.20">
    <property type="match status" value="1"/>
</dbReference>
<dbReference type="PANTHER" id="PTHR43105:SF14">
    <property type="entry name" value="FORMATE DEHYDROGENASE H"/>
    <property type="match status" value="1"/>
</dbReference>
<gene>
    <name evidence="20" type="ORF">ENQ35_03735</name>
</gene>